<dbReference type="PROSITE" id="PS00463">
    <property type="entry name" value="ZN2_CY6_FUNGAL_1"/>
    <property type="match status" value="1"/>
</dbReference>
<dbReference type="GO" id="GO:0000981">
    <property type="term" value="F:DNA-binding transcription factor activity, RNA polymerase II-specific"/>
    <property type="evidence" value="ECO:0007669"/>
    <property type="project" value="InterPro"/>
</dbReference>
<feature type="transmembrane region" description="Helical" evidence="4">
    <location>
        <begin position="209"/>
        <end position="229"/>
    </location>
</feature>
<dbReference type="OrthoDB" id="5213892at2759"/>
<dbReference type="SMART" id="SM00066">
    <property type="entry name" value="GAL4"/>
    <property type="match status" value="1"/>
</dbReference>
<proteinExistence type="predicted"/>
<dbReference type="Pfam" id="PF11951">
    <property type="entry name" value="Fungal_trans_2"/>
    <property type="match status" value="1"/>
</dbReference>
<comment type="caution">
    <text evidence="6">The sequence shown here is derived from an EMBL/GenBank/DDBJ whole genome shotgun (WGS) entry which is preliminary data.</text>
</comment>
<evidence type="ECO:0000256" key="3">
    <source>
        <dbReference type="SAM" id="MobiDB-lite"/>
    </source>
</evidence>
<dbReference type="EMBL" id="JAFJYH010000089">
    <property type="protein sequence ID" value="KAG4420214.1"/>
    <property type="molecule type" value="Genomic_DNA"/>
</dbReference>
<comment type="subcellular location">
    <subcellularLocation>
        <location evidence="1">Nucleus</location>
    </subcellularLocation>
</comment>
<dbReference type="InterPro" id="IPR036864">
    <property type="entry name" value="Zn2-C6_fun-type_DNA-bd_sf"/>
</dbReference>
<dbReference type="SUPFAM" id="SSF57701">
    <property type="entry name" value="Zn2/Cys6 DNA-binding domain"/>
    <property type="match status" value="1"/>
</dbReference>
<organism evidence="6 7">
    <name type="scientific">Cadophora malorum</name>
    <dbReference type="NCBI Taxonomy" id="108018"/>
    <lineage>
        <taxon>Eukaryota</taxon>
        <taxon>Fungi</taxon>
        <taxon>Dikarya</taxon>
        <taxon>Ascomycota</taxon>
        <taxon>Pezizomycotina</taxon>
        <taxon>Leotiomycetes</taxon>
        <taxon>Helotiales</taxon>
        <taxon>Ploettnerulaceae</taxon>
        <taxon>Cadophora</taxon>
    </lineage>
</organism>
<keyword evidence="4" id="KW-1133">Transmembrane helix</keyword>
<dbReference type="AlphaFoldDB" id="A0A8H7TEQ1"/>
<evidence type="ECO:0000256" key="2">
    <source>
        <dbReference type="ARBA" id="ARBA00023242"/>
    </source>
</evidence>
<dbReference type="PANTHER" id="PTHR37534:SF20">
    <property type="entry name" value="PRO1A C6 ZINK-FINGER PROTEIN"/>
    <property type="match status" value="1"/>
</dbReference>
<dbReference type="InterPro" id="IPR021858">
    <property type="entry name" value="Fun_TF"/>
</dbReference>
<dbReference type="GO" id="GO:0008270">
    <property type="term" value="F:zinc ion binding"/>
    <property type="evidence" value="ECO:0007669"/>
    <property type="project" value="InterPro"/>
</dbReference>
<protein>
    <recommendedName>
        <fullName evidence="5">Zn(2)-C6 fungal-type domain-containing protein</fullName>
    </recommendedName>
</protein>
<feature type="domain" description="Zn(2)-C6 fungal-type" evidence="5">
    <location>
        <begin position="10"/>
        <end position="40"/>
    </location>
</feature>
<feature type="compositionally biased region" description="Basic and acidic residues" evidence="3">
    <location>
        <begin position="108"/>
        <end position="119"/>
    </location>
</feature>
<sequence length="606" mass="68573">MSLQRKSFTGCWTCRIRHKKCDEATPICAVCRALEITCHYDRTKPDWIDGGQRQQDMANRVKVEIKRGSIRRRGRRRIQTIAQMIGDDSLSDHVMASSSSTSIPLSPESRHLNGERESSQRALQMSQVDCGTAVGIPTPDSSVSLSTRNSNHLLDLDVPSLSLSQDEREFALIMTYLDYVFPVLFPFYRPSILEGSRGWMLVLIMKNKGIYHTIISLASFFFSVVPMLAGSENKMCASMTSEELQKQADLAIKTVLRDSVELSKQEEQPLRESADLMGNVVQLLSFEIIIAPTQNWQMHLDAAIVLFEQIFQRYGMEGTYPSISKVLAQLSDGPLLDVSSDITLWTADQAAFRFFSAMLLVNDVISSTSLEQAPRFQKYHRYVLTNDHHNGHFPLQLEDFVGHENWVLLLIGKISALDAWKKEMKKSGALSMMQLVHRASDIEQRLRDGCAALDEPGYKSRMRLKPTNPLEFFLYKPVDTSAALTKIWAYAAHIYLHTVVSGWQPASDEVKDNVSKLIVAFKTLPSPALLRTLVWPFCIAGCLADTHQESSFRDMVASMGALQRFGTMQLALRIMEDVWSRREQIDRDTWDIATCLRCVGYRVLLV</sequence>
<keyword evidence="4" id="KW-0472">Membrane</keyword>
<evidence type="ECO:0000256" key="4">
    <source>
        <dbReference type="SAM" id="Phobius"/>
    </source>
</evidence>
<keyword evidence="4" id="KW-0812">Transmembrane</keyword>
<name>A0A8H7TEQ1_9HELO</name>
<evidence type="ECO:0000313" key="7">
    <source>
        <dbReference type="Proteomes" id="UP000664132"/>
    </source>
</evidence>
<gene>
    <name evidence="6" type="ORF">IFR04_006690</name>
</gene>
<feature type="compositionally biased region" description="Low complexity" evidence="3">
    <location>
        <begin position="97"/>
        <end position="107"/>
    </location>
</feature>
<dbReference type="PANTHER" id="PTHR37534">
    <property type="entry name" value="TRANSCRIPTIONAL ACTIVATOR PROTEIN UGA3"/>
    <property type="match status" value="1"/>
</dbReference>
<dbReference type="CDD" id="cd00067">
    <property type="entry name" value="GAL4"/>
    <property type="match status" value="1"/>
</dbReference>
<keyword evidence="2" id="KW-0539">Nucleus</keyword>
<reference evidence="6" key="1">
    <citation type="submission" date="2021-02" db="EMBL/GenBank/DDBJ databases">
        <title>Genome sequence Cadophora malorum strain M34.</title>
        <authorList>
            <person name="Stefanovic E."/>
            <person name="Vu D."/>
            <person name="Scully C."/>
            <person name="Dijksterhuis J."/>
            <person name="Roader J."/>
            <person name="Houbraken J."/>
        </authorList>
    </citation>
    <scope>NUCLEOTIDE SEQUENCE</scope>
    <source>
        <strain evidence="6">M34</strain>
    </source>
</reference>
<evidence type="ECO:0000259" key="5">
    <source>
        <dbReference type="PROSITE" id="PS50048"/>
    </source>
</evidence>
<dbReference type="Pfam" id="PF00172">
    <property type="entry name" value="Zn_clus"/>
    <property type="match status" value="1"/>
</dbReference>
<dbReference type="PROSITE" id="PS50048">
    <property type="entry name" value="ZN2_CY6_FUNGAL_2"/>
    <property type="match status" value="1"/>
</dbReference>
<dbReference type="Gene3D" id="4.10.240.10">
    <property type="entry name" value="Zn(2)-C6 fungal-type DNA-binding domain"/>
    <property type="match status" value="1"/>
</dbReference>
<dbReference type="GO" id="GO:0005634">
    <property type="term" value="C:nucleus"/>
    <property type="evidence" value="ECO:0007669"/>
    <property type="project" value="UniProtKB-SubCell"/>
</dbReference>
<feature type="region of interest" description="Disordered" evidence="3">
    <location>
        <begin position="92"/>
        <end position="121"/>
    </location>
</feature>
<dbReference type="InterPro" id="IPR001138">
    <property type="entry name" value="Zn2Cys6_DnaBD"/>
</dbReference>
<accession>A0A8H7TEQ1</accession>
<keyword evidence="7" id="KW-1185">Reference proteome</keyword>
<dbReference type="Proteomes" id="UP000664132">
    <property type="component" value="Unassembled WGS sequence"/>
</dbReference>
<evidence type="ECO:0000313" key="6">
    <source>
        <dbReference type="EMBL" id="KAG4420214.1"/>
    </source>
</evidence>
<evidence type="ECO:0000256" key="1">
    <source>
        <dbReference type="ARBA" id="ARBA00004123"/>
    </source>
</evidence>